<dbReference type="InterPro" id="IPR009351">
    <property type="entry name" value="AlkZ-like"/>
</dbReference>
<dbReference type="Pfam" id="PF06224">
    <property type="entry name" value="AlkZ-like"/>
    <property type="match status" value="1"/>
</dbReference>
<dbReference type="RefSeq" id="WP_015883849.1">
    <property type="nucleotide sequence ID" value="NC_012669.1"/>
</dbReference>
<evidence type="ECO:0008006" key="3">
    <source>
        <dbReference type="Google" id="ProtNLM"/>
    </source>
</evidence>
<dbReference type="STRING" id="471853.Bcav_3370"/>
<protein>
    <recommendedName>
        <fullName evidence="3">Winged helix DNA-binding domain-containing protein</fullName>
    </recommendedName>
</protein>
<organism evidence="1 2">
    <name type="scientific">Beutenbergia cavernae (strain ATCC BAA-8 / DSM 12333 / CCUG 43141 / JCM 11478 / NBRC 16432 / NCIMB 13614 / HKI 0122)</name>
    <dbReference type="NCBI Taxonomy" id="471853"/>
    <lineage>
        <taxon>Bacteria</taxon>
        <taxon>Bacillati</taxon>
        <taxon>Actinomycetota</taxon>
        <taxon>Actinomycetes</taxon>
        <taxon>Micrococcales</taxon>
        <taxon>Beutenbergiaceae</taxon>
        <taxon>Beutenbergia</taxon>
    </lineage>
</organism>
<dbReference type="Proteomes" id="UP000007962">
    <property type="component" value="Chromosome"/>
</dbReference>
<dbReference type="PANTHER" id="PTHR38479:SF2">
    <property type="entry name" value="WINGED HELIX DNA-BINDING DOMAIN-CONTAINING PROTEIN"/>
    <property type="match status" value="1"/>
</dbReference>
<proteinExistence type="predicted"/>
<evidence type="ECO:0000313" key="1">
    <source>
        <dbReference type="EMBL" id="ACQ81612.1"/>
    </source>
</evidence>
<dbReference type="EMBL" id="CP001618">
    <property type="protein sequence ID" value="ACQ81612.1"/>
    <property type="molecule type" value="Genomic_DNA"/>
</dbReference>
<dbReference type="PANTHER" id="PTHR38479">
    <property type="entry name" value="LMO0824 PROTEIN"/>
    <property type="match status" value="1"/>
</dbReference>
<dbReference type="eggNOG" id="COG3214">
    <property type="taxonomic scope" value="Bacteria"/>
</dbReference>
<accession>C5C1K2</accession>
<sequence length="368" mass="39866">MTTLDARTLNRATLDRQWLLARQDRTALDAIAHLVGIQAQEPLEPYTGLWSRLAAFAPADLAGLLERKEAARALMMRRTLHLLAADDVRGLRPLHEVMLLARVRGTLGPRMPGVDLVELAAAGAALFEQEPCISGDVARALADRWPEVSVRDLADALSSGVPLVQVPPRGVWGDPAASGRARLTTYDAWWGPDPTPDAPAAVELDDVVLRYLRAYGPAASADVRAWSGLTGLPAVIARLRPQLRSYRDERGRELLDVDGLDLPDPDTPAPPRFLPAFDNAVLGYDDRSRLIDASHRGLSVLGTRFVLVDGRVAGSWTTTTDDDGAVTVKVEQLRRFSRTERDDVEAEGCALATFLGDGVAGRVETAPV</sequence>
<keyword evidence="2" id="KW-1185">Reference proteome</keyword>
<dbReference type="KEGG" id="bcv:Bcav_3370"/>
<reference evidence="1 2" key="1">
    <citation type="journal article" date="2009" name="Stand. Genomic Sci.">
        <title>Complete genome sequence of Beutenbergia cavernae type strain (HKI 0122).</title>
        <authorList>
            <person name="Land M."/>
            <person name="Pukall R."/>
            <person name="Abt B."/>
            <person name="Goker M."/>
            <person name="Rohde M."/>
            <person name="Glavina Del Rio T."/>
            <person name="Tice H."/>
            <person name="Copeland A."/>
            <person name="Cheng J.F."/>
            <person name="Lucas S."/>
            <person name="Chen F."/>
            <person name="Nolan M."/>
            <person name="Bruce D."/>
            <person name="Goodwin L."/>
            <person name="Pitluck S."/>
            <person name="Ivanova N."/>
            <person name="Mavromatis K."/>
            <person name="Ovchinnikova G."/>
            <person name="Pati A."/>
            <person name="Chen A."/>
            <person name="Palaniappan K."/>
            <person name="Hauser L."/>
            <person name="Chang Y.J."/>
            <person name="Jefferies C.C."/>
            <person name="Saunders E."/>
            <person name="Brettin T."/>
            <person name="Detter J.C."/>
            <person name="Han C."/>
            <person name="Chain P."/>
            <person name="Bristow J."/>
            <person name="Eisen J.A."/>
            <person name="Markowitz V."/>
            <person name="Hugenholtz P."/>
            <person name="Kyrpides N.C."/>
            <person name="Klenk H.P."/>
            <person name="Lapidus A."/>
        </authorList>
    </citation>
    <scope>NUCLEOTIDE SEQUENCE [LARGE SCALE GENOMIC DNA]</scope>
    <source>
        <strain evidence="2">ATCC BAA-8 / DSM 12333 / NBRC 16432</strain>
    </source>
</reference>
<dbReference type="AlphaFoldDB" id="C5C1K2"/>
<gene>
    <name evidence="1" type="ordered locus">Bcav_3370</name>
</gene>
<dbReference type="OrthoDB" id="9148135at2"/>
<evidence type="ECO:0000313" key="2">
    <source>
        <dbReference type="Proteomes" id="UP000007962"/>
    </source>
</evidence>
<dbReference type="HOGENOM" id="CLU_047003_2_0_11"/>
<name>C5C1K2_BEUC1</name>